<evidence type="ECO:0000313" key="2">
    <source>
        <dbReference type="Proteomes" id="UP000012043"/>
    </source>
</evidence>
<dbReference type="Pfam" id="PF07963">
    <property type="entry name" value="N_methyl"/>
    <property type="match status" value="1"/>
</dbReference>
<accession>J1Q1L5</accession>
<keyword evidence="2" id="KW-1185">Reference proteome</keyword>
<protein>
    <recommendedName>
        <fullName evidence="3">Type IV pilus modification protein PilV</fullName>
    </recommendedName>
</protein>
<comment type="caution">
    <text evidence="1">The sequence shown here is derived from an EMBL/GenBank/DDBJ whole genome shotgun (WGS) entry which is preliminary data.</text>
</comment>
<evidence type="ECO:0000313" key="1">
    <source>
        <dbReference type="EMBL" id="EJI84943.1"/>
    </source>
</evidence>
<proteinExistence type="predicted"/>
<dbReference type="RefSeq" id="WP_008608874.1">
    <property type="nucleotide sequence ID" value="NZ_ALAB01000027.1"/>
</dbReference>
<name>J1Q1L5_9ALTE</name>
<organism evidence="1 2">
    <name type="scientific">Alishewanella aestuarii B11</name>
    <dbReference type="NCBI Taxonomy" id="1197174"/>
    <lineage>
        <taxon>Bacteria</taxon>
        <taxon>Pseudomonadati</taxon>
        <taxon>Pseudomonadota</taxon>
        <taxon>Gammaproteobacteria</taxon>
        <taxon>Alteromonadales</taxon>
        <taxon>Alteromonadaceae</taxon>
        <taxon>Alishewanella</taxon>
    </lineage>
</organism>
<reference evidence="1 2" key="1">
    <citation type="journal article" date="2012" name="J. Bacteriol.">
        <title>Genome Sequence of Pectin-Degrading Alishewanella aestuarii Strain B11T, Isolated from Tidal Flat Sediment.</title>
        <authorList>
            <person name="Jung J."/>
            <person name="Choi S."/>
            <person name="Chun J."/>
            <person name="Park W."/>
        </authorList>
    </citation>
    <scope>NUCLEOTIDE SEQUENCE [LARGE SCALE GENOMIC DNA]</scope>
    <source>
        <strain evidence="1 2">B11</strain>
    </source>
</reference>
<dbReference type="InterPro" id="IPR012902">
    <property type="entry name" value="N_methyl_site"/>
</dbReference>
<dbReference type="EMBL" id="ALAB01000027">
    <property type="protein sequence ID" value="EJI84943.1"/>
    <property type="molecule type" value="Genomic_DNA"/>
</dbReference>
<dbReference type="AlphaFoldDB" id="J1Q1L5"/>
<evidence type="ECO:0008006" key="3">
    <source>
        <dbReference type="Google" id="ProtNLM"/>
    </source>
</evidence>
<sequence>MLRQQGVTLVEVLVTLLILKVGLLTVLAAQLQALRLTTDALQTTTAVALARDILPQLSSFHTTTDTALDVLPEAGMPPCASGCVDGDYRQHLLARWQQQWLTDSGYGLLLAPEFCLQQQAGHIRLQASWQQRSALSLASQHCGGGPGRAGLQVPAME</sequence>
<dbReference type="PATRIC" id="fig|1197174.4.peg.2001"/>
<dbReference type="Proteomes" id="UP000012043">
    <property type="component" value="Unassembled WGS sequence"/>
</dbReference>
<gene>
    <name evidence="1" type="ORF">AEST_20450</name>
</gene>